<organism evidence="5 6">
    <name type="scientific">Naematelia encephala</name>
    <dbReference type="NCBI Taxonomy" id="71784"/>
    <lineage>
        <taxon>Eukaryota</taxon>
        <taxon>Fungi</taxon>
        <taxon>Dikarya</taxon>
        <taxon>Basidiomycota</taxon>
        <taxon>Agaricomycotina</taxon>
        <taxon>Tremellomycetes</taxon>
        <taxon>Tremellales</taxon>
        <taxon>Naemateliaceae</taxon>
        <taxon>Naematelia</taxon>
    </lineage>
</organism>
<feature type="region of interest" description="Disordered" evidence="2">
    <location>
        <begin position="186"/>
        <end position="277"/>
    </location>
</feature>
<dbReference type="InterPro" id="IPR000582">
    <property type="entry name" value="Acyl-CoA-binding_protein"/>
</dbReference>
<feature type="transmembrane region" description="Helical" evidence="3">
    <location>
        <begin position="388"/>
        <end position="416"/>
    </location>
</feature>
<feature type="region of interest" description="Disordered" evidence="2">
    <location>
        <begin position="110"/>
        <end position="171"/>
    </location>
</feature>
<dbReference type="EMBL" id="MCFC01000069">
    <property type="protein sequence ID" value="ORY24296.1"/>
    <property type="molecule type" value="Genomic_DNA"/>
</dbReference>
<reference evidence="5 6" key="1">
    <citation type="submission" date="2016-07" db="EMBL/GenBank/DDBJ databases">
        <title>Pervasive Adenine N6-methylation of Active Genes in Fungi.</title>
        <authorList>
            <consortium name="DOE Joint Genome Institute"/>
            <person name="Mondo S.J."/>
            <person name="Dannebaum R.O."/>
            <person name="Kuo R.C."/>
            <person name="Labutti K."/>
            <person name="Haridas S."/>
            <person name="Kuo A."/>
            <person name="Salamov A."/>
            <person name="Ahrendt S.R."/>
            <person name="Lipzen A."/>
            <person name="Sullivan W."/>
            <person name="Andreopoulos W.B."/>
            <person name="Clum A."/>
            <person name="Lindquist E."/>
            <person name="Daum C."/>
            <person name="Ramamoorthy G.K."/>
            <person name="Gryganskyi A."/>
            <person name="Culley D."/>
            <person name="Magnuson J.K."/>
            <person name="James T.Y."/>
            <person name="O'Malley M.A."/>
            <person name="Stajich J.E."/>
            <person name="Spatafora J.W."/>
            <person name="Visel A."/>
            <person name="Grigoriev I.V."/>
        </authorList>
    </citation>
    <scope>NUCLEOTIDE SEQUENCE [LARGE SCALE GENOMIC DNA]</scope>
    <source>
        <strain evidence="5 6">68-887.2</strain>
    </source>
</reference>
<evidence type="ECO:0000256" key="2">
    <source>
        <dbReference type="SAM" id="MobiDB-lite"/>
    </source>
</evidence>
<name>A0A1Y2AP71_9TREE</name>
<evidence type="ECO:0000256" key="3">
    <source>
        <dbReference type="SAM" id="Phobius"/>
    </source>
</evidence>
<keyword evidence="3" id="KW-1133">Transmembrane helix</keyword>
<dbReference type="Pfam" id="PF00887">
    <property type="entry name" value="ACBP"/>
    <property type="match status" value="1"/>
</dbReference>
<keyword evidence="1" id="KW-0446">Lipid-binding</keyword>
<dbReference type="GO" id="GO:0006631">
    <property type="term" value="P:fatty acid metabolic process"/>
    <property type="evidence" value="ECO:0007669"/>
    <property type="project" value="TreeGrafter"/>
</dbReference>
<dbReference type="PROSITE" id="PS51228">
    <property type="entry name" value="ACB_2"/>
    <property type="match status" value="1"/>
</dbReference>
<dbReference type="FunFam" id="1.20.80.10:FF:000010">
    <property type="entry name" value="Acyl-CoA-binding domain-containing protein 5"/>
    <property type="match status" value="1"/>
</dbReference>
<gene>
    <name evidence="5" type="ORF">BCR39DRAFT_547309</name>
</gene>
<dbReference type="InterPro" id="IPR014352">
    <property type="entry name" value="FERM/acyl-CoA-bd_prot_sf"/>
</dbReference>
<dbReference type="Proteomes" id="UP000193986">
    <property type="component" value="Unassembled WGS sequence"/>
</dbReference>
<dbReference type="Gene3D" id="1.20.80.10">
    <property type="match status" value="1"/>
</dbReference>
<feature type="compositionally biased region" description="Low complexity" evidence="2">
    <location>
        <begin position="122"/>
        <end position="138"/>
    </location>
</feature>
<dbReference type="PANTHER" id="PTHR23310">
    <property type="entry name" value="ACYL-COA-BINDING PROTEIN, ACBP"/>
    <property type="match status" value="1"/>
</dbReference>
<dbReference type="InterPro" id="IPR022408">
    <property type="entry name" value="Acyl-CoA-binding_prot_CS"/>
</dbReference>
<dbReference type="SUPFAM" id="SSF47027">
    <property type="entry name" value="Acyl-CoA binding protein"/>
    <property type="match status" value="1"/>
</dbReference>
<evidence type="ECO:0000256" key="1">
    <source>
        <dbReference type="ARBA" id="ARBA00023121"/>
    </source>
</evidence>
<evidence type="ECO:0000259" key="4">
    <source>
        <dbReference type="PROSITE" id="PS51228"/>
    </source>
</evidence>
<feature type="compositionally biased region" description="Pro residues" evidence="2">
    <location>
        <begin position="139"/>
        <end position="163"/>
    </location>
</feature>
<dbReference type="AlphaFoldDB" id="A0A1Y2AP71"/>
<evidence type="ECO:0000313" key="6">
    <source>
        <dbReference type="Proteomes" id="UP000193986"/>
    </source>
</evidence>
<dbReference type="InterPro" id="IPR035984">
    <property type="entry name" value="Acyl-CoA-binding_sf"/>
</dbReference>
<feature type="domain" description="ACB" evidence="4">
    <location>
        <begin position="6"/>
        <end position="95"/>
    </location>
</feature>
<dbReference type="PROSITE" id="PS00880">
    <property type="entry name" value="ACB_1"/>
    <property type="match status" value="1"/>
</dbReference>
<protein>
    <submittedName>
        <fullName evidence="5">Acyl CoA binding protein-domain-containing protein</fullName>
    </submittedName>
</protein>
<dbReference type="OrthoDB" id="346910at2759"/>
<evidence type="ECO:0000313" key="5">
    <source>
        <dbReference type="EMBL" id="ORY24296.1"/>
    </source>
</evidence>
<keyword evidence="6" id="KW-1185">Reference proteome</keyword>
<feature type="compositionally biased region" description="Polar residues" evidence="2">
    <location>
        <begin position="256"/>
        <end position="268"/>
    </location>
</feature>
<proteinExistence type="predicted"/>
<accession>A0A1Y2AP71</accession>
<dbReference type="PRINTS" id="PR00689">
    <property type="entry name" value="ACOABINDINGP"/>
</dbReference>
<sequence length="442" mass="48911">MASQVIDAQFHRAVDIVQSLPKAGPVQTSYEDKLRLYALYKQATEGDISITRPGLLDMLGRAKWDSWNKQKGVKKVEAKRLYVASLLKILRRFADRESAKKAIEELEGFSEAEPSEIRHRPASPASSSSSYHSSQASPPLSPPSPPRYVLYPPPDPSLPPPDVAPDIIPPSALTHSHRSLLSLTAMAPPDITPSEPQSFAGTPALGPAQGSRTHSLIGGRGGGEAKTARKDSVHSFRQSRMPQGHSALGFVPEQQPKASSSRPYSPQLPQARDYATPEISGSSPYLGISQGMPLYPRPGSASTFSQQPLNVPHTLQQIQTSLAALHERLSSLERSQAMLLRRDDRRKRWFWSSADELDEMEEDVERERWPTTRTTTRIRQRKSLSVRAIWWLIAAVRRATIDAGVGLLILLAGIFIMSGGWRRTRATLARVRVTVRQFISES</sequence>
<keyword evidence="3" id="KW-0472">Membrane</keyword>
<dbReference type="PANTHER" id="PTHR23310:SF133">
    <property type="entry name" value="COA BINDING PROTEIN, PUTATIVE (AFU_ORTHOLOGUE AFUA_1G12300)-RELATED"/>
    <property type="match status" value="1"/>
</dbReference>
<dbReference type="GO" id="GO:0000062">
    <property type="term" value="F:fatty-acyl-CoA binding"/>
    <property type="evidence" value="ECO:0007669"/>
    <property type="project" value="InterPro"/>
</dbReference>
<dbReference type="STRING" id="71784.A0A1Y2AP71"/>
<dbReference type="InParanoid" id="A0A1Y2AP71"/>
<comment type="caution">
    <text evidence="5">The sequence shown here is derived from an EMBL/GenBank/DDBJ whole genome shotgun (WGS) entry which is preliminary data.</text>
</comment>
<keyword evidence="3" id="KW-0812">Transmembrane</keyword>